<evidence type="ECO:0000256" key="3">
    <source>
        <dbReference type="ARBA" id="ARBA00022771"/>
    </source>
</evidence>
<organism evidence="7 8">
    <name type="scientific">Solanum tuberosum</name>
    <name type="common">Potato</name>
    <dbReference type="NCBI Taxonomy" id="4113"/>
    <lineage>
        <taxon>Eukaryota</taxon>
        <taxon>Viridiplantae</taxon>
        <taxon>Streptophyta</taxon>
        <taxon>Embryophyta</taxon>
        <taxon>Tracheophyta</taxon>
        <taxon>Spermatophyta</taxon>
        <taxon>Magnoliopsida</taxon>
        <taxon>eudicotyledons</taxon>
        <taxon>Gunneridae</taxon>
        <taxon>Pentapetalae</taxon>
        <taxon>asterids</taxon>
        <taxon>lamiids</taxon>
        <taxon>Solanales</taxon>
        <taxon>Solanaceae</taxon>
        <taxon>Solanoideae</taxon>
        <taxon>Solaneae</taxon>
        <taxon>Solanum</taxon>
    </lineage>
</organism>
<evidence type="ECO:0000256" key="2">
    <source>
        <dbReference type="ARBA" id="ARBA00022723"/>
    </source>
</evidence>
<keyword evidence="2" id="KW-0479">Metal-binding</keyword>
<dbReference type="Gene3D" id="2.40.50.140">
    <property type="entry name" value="Nucleic acid-binding proteins"/>
    <property type="match status" value="2"/>
</dbReference>
<sequence length="310" mass="35368">MAYSLLSDLDSTREDWLGRRGTLMHAAIWKNQVSKFRDKLSEGYAIIIRNFKDDIVYIPVNGFQFIQPEMIRSRVNNNIVLSDMVGCVCGIGDLESVGSKWKKRNIHILTDPEDRTIKARITLWEDHGEVFYPYVYPNQFGPYIVIVTATTLKEFRAASKIYANLKMDNITSLLHKFSKKSVDVQTIGSANASNVPIAEAMFENRMTIAELVGYDWSSDIEECVITLRAQITEIDNFFDWYYISCNFCNKKVESSNGVYTCQKCNKQCDLPLVRFKIHIKVKDNGGQTTLVLFNGVAEKLLDTSAHKLVN</sequence>
<accession>A0ABQ7WMH1</accession>
<evidence type="ECO:0000313" key="7">
    <source>
        <dbReference type="EMBL" id="KAH0781486.1"/>
    </source>
</evidence>
<dbReference type="Pfam" id="PF08646">
    <property type="entry name" value="Rep_fac-A_C"/>
    <property type="match status" value="1"/>
</dbReference>
<proteinExistence type="inferred from homology"/>
<name>A0ABQ7WMH1_SOLTU</name>
<keyword evidence="5" id="KW-0238">DNA-binding</keyword>
<protein>
    <recommendedName>
        <fullName evidence="6">Replication factor A C-terminal domain-containing protein</fullName>
    </recommendedName>
</protein>
<evidence type="ECO:0000256" key="5">
    <source>
        <dbReference type="ARBA" id="ARBA00023125"/>
    </source>
</evidence>
<feature type="domain" description="Replication factor A C-terminal" evidence="6">
    <location>
        <begin position="225"/>
        <end position="309"/>
    </location>
</feature>
<dbReference type="PANTHER" id="PTHR47165">
    <property type="entry name" value="OS03G0429900 PROTEIN"/>
    <property type="match status" value="1"/>
</dbReference>
<reference evidence="7 8" key="1">
    <citation type="journal article" date="2021" name="bioRxiv">
        <title>Chromosome-scale and haplotype-resolved genome assembly of a tetraploid potato cultivar.</title>
        <authorList>
            <person name="Sun H."/>
            <person name="Jiao W.-B."/>
            <person name="Krause K."/>
            <person name="Campoy J.A."/>
            <person name="Goel M."/>
            <person name="Folz-Donahue K."/>
            <person name="Kukat C."/>
            <person name="Huettel B."/>
            <person name="Schneeberger K."/>
        </authorList>
    </citation>
    <scope>NUCLEOTIDE SEQUENCE [LARGE SCALE GENOMIC DNA]</scope>
    <source>
        <strain evidence="7">SolTubOtavaFocal</strain>
        <tissue evidence="7">Leaves</tissue>
    </source>
</reference>
<evidence type="ECO:0000313" key="8">
    <source>
        <dbReference type="Proteomes" id="UP000826656"/>
    </source>
</evidence>
<gene>
    <name evidence="7" type="ORF">KY290_001084</name>
</gene>
<evidence type="ECO:0000256" key="1">
    <source>
        <dbReference type="ARBA" id="ARBA00005690"/>
    </source>
</evidence>
<dbReference type="InterPro" id="IPR013955">
    <property type="entry name" value="Rep_factor-A_C"/>
</dbReference>
<keyword evidence="4" id="KW-0862">Zinc</keyword>
<evidence type="ECO:0000259" key="6">
    <source>
        <dbReference type="Pfam" id="PF08646"/>
    </source>
</evidence>
<dbReference type="InterPro" id="IPR012340">
    <property type="entry name" value="NA-bd_OB-fold"/>
</dbReference>
<dbReference type="Proteomes" id="UP000826656">
    <property type="component" value="Unassembled WGS sequence"/>
</dbReference>
<dbReference type="PANTHER" id="PTHR47165:SF4">
    <property type="entry name" value="OS03G0429900 PROTEIN"/>
    <property type="match status" value="1"/>
</dbReference>
<dbReference type="EMBL" id="JAIVGD010000001">
    <property type="protein sequence ID" value="KAH0781486.1"/>
    <property type="molecule type" value="Genomic_DNA"/>
</dbReference>
<keyword evidence="3" id="KW-0863">Zinc-finger</keyword>
<dbReference type="InterPro" id="IPR047192">
    <property type="entry name" value="Euk_RPA1_DBD_C"/>
</dbReference>
<comment type="similarity">
    <text evidence="1">Belongs to the replication factor A protein 1 family.</text>
</comment>
<dbReference type="SUPFAM" id="SSF50249">
    <property type="entry name" value="Nucleic acid-binding proteins"/>
    <property type="match status" value="1"/>
</dbReference>
<dbReference type="CDD" id="cd04476">
    <property type="entry name" value="RPA1_DBD_C"/>
    <property type="match status" value="1"/>
</dbReference>
<keyword evidence="8" id="KW-1185">Reference proteome</keyword>
<comment type="caution">
    <text evidence="7">The sequence shown here is derived from an EMBL/GenBank/DDBJ whole genome shotgun (WGS) entry which is preliminary data.</text>
</comment>
<evidence type="ECO:0000256" key="4">
    <source>
        <dbReference type="ARBA" id="ARBA00022833"/>
    </source>
</evidence>